<dbReference type="PANTHER" id="PTHR36115:SF4">
    <property type="entry name" value="MEMBRANE PROTEIN"/>
    <property type="match status" value="1"/>
</dbReference>
<dbReference type="PANTHER" id="PTHR36115">
    <property type="entry name" value="PROLINE-RICH ANTIGEN HOMOLOG-RELATED"/>
    <property type="match status" value="1"/>
</dbReference>
<dbReference type="PATRIC" id="fig|47500.12.peg.1516"/>
<gene>
    <name evidence="8" type="ORF">AF333_01485</name>
</gene>
<dbReference type="Proteomes" id="UP000037269">
    <property type="component" value="Unassembled WGS sequence"/>
</dbReference>
<organism evidence="8 9">
    <name type="scientific">Aneurinibacillus migulanus</name>
    <name type="common">Bacillus migulanus</name>
    <dbReference type="NCBI Taxonomy" id="47500"/>
    <lineage>
        <taxon>Bacteria</taxon>
        <taxon>Bacillati</taxon>
        <taxon>Bacillota</taxon>
        <taxon>Bacilli</taxon>
        <taxon>Bacillales</taxon>
        <taxon>Paenibacillaceae</taxon>
        <taxon>Aneurinibacillus group</taxon>
        <taxon>Aneurinibacillus</taxon>
    </lineage>
</organism>
<feature type="transmembrane region" description="Helical" evidence="6">
    <location>
        <begin position="100"/>
        <end position="118"/>
    </location>
</feature>
<accession>A0A0M0HBD1</accession>
<name>A0A0M0HBD1_ANEMI</name>
<keyword evidence="9" id="KW-1185">Reference proteome</keyword>
<evidence type="ECO:0000256" key="1">
    <source>
        <dbReference type="ARBA" id="ARBA00004651"/>
    </source>
</evidence>
<feature type="transmembrane region" description="Helical" evidence="6">
    <location>
        <begin position="17"/>
        <end position="38"/>
    </location>
</feature>
<reference evidence="8 9" key="1">
    <citation type="submission" date="2015-07" db="EMBL/GenBank/DDBJ databases">
        <title>Fjat-14205 dsm 2895.</title>
        <authorList>
            <person name="Liu B."/>
            <person name="Wang J."/>
            <person name="Zhu Y."/>
            <person name="Liu G."/>
            <person name="Chen Q."/>
            <person name="Chen Z."/>
            <person name="Lan J."/>
            <person name="Che J."/>
            <person name="Ge C."/>
            <person name="Shi H."/>
            <person name="Pan Z."/>
            <person name="Liu X."/>
        </authorList>
    </citation>
    <scope>NUCLEOTIDE SEQUENCE [LARGE SCALE GENOMIC DNA]</scope>
    <source>
        <strain evidence="8 9">DSM 2895</strain>
    </source>
</reference>
<evidence type="ECO:0000256" key="3">
    <source>
        <dbReference type="ARBA" id="ARBA00022692"/>
    </source>
</evidence>
<sequence length="140" mass="15610">MKGGEEMELENTRYAGFWIRFVAAFIDGILLIAVLYILGLSSKEAFSTEWFVQNILGMIYYIVLTGVWGQTLGKMIIGVKVVRTDGGTAGWGTVILRETIGKIISSIVLLIGYIWAGFDERKQSWHDKMAGTIVIKSKTQ</sequence>
<evidence type="ECO:0000256" key="2">
    <source>
        <dbReference type="ARBA" id="ARBA00022475"/>
    </source>
</evidence>
<evidence type="ECO:0000259" key="7">
    <source>
        <dbReference type="Pfam" id="PF06271"/>
    </source>
</evidence>
<dbReference type="Pfam" id="PF06271">
    <property type="entry name" value="RDD"/>
    <property type="match status" value="1"/>
</dbReference>
<feature type="transmembrane region" description="Helical" evidence="6">
    <location>
        <begin position="50"/>
        <end position="69"/>
    </location>
</feature>
<dbReference type="GO" id="GO:0005886">
    <property type="term" value="C:plasma membrane"/>
    <property type="evidence" value="ECO:0007669"/>
    <property type="project" value="UniProtKB-SubCell"/>
</dbReference>
<evidence type="ECO:0000256" key="4">
    <source>
        <dbReference type="ARBA" id="ARBA00022989"/>
    </source>
</evidence>
<proteinExistence type="predicted"/>
<keyword evidence="3 6" id="KW-0812">Transmembrane</keyword>
<dbReference type="InterPro" id="IPR051791">
    <property type="entry name" value="Pra-immunoreactive"/>
</dbReference>
<dbReference type="InterPro" id="IPR010432">
    <property type="entry name" value="RDD"/>
</dbReference>
<dbReference type="STRING" id="47500.AF333_01485"/>
<evidence type="ECO:0000313" key="8">
    <source>
        <dbReference type="EMBL" id="KON99413.1"/>
    </source>
</evidence>
<evidence type="ECO:0000256" key="5">
    <source>
        <dbReference type="ARBA" id="ARBA00023136"/>
    </source>
</evidence>
<feature type="domain" description="RDD" evidence="7">
    <location>
        <begin position="14"/>
        <end position="131"/>
    </location>
</feature>
<evidence type="ECO:0000256" key="6">
    <source>
        <dbReference type="SAM" id="Phobius"/>
    </source>
</evidence>
<keyword evidence="4 6" id="KW-1133">Transmembrane helix</keyword>
<protein>
    <recommendedName>
        <fullName evidence="7">RDD domain-containing protein</fullName>
    </recommendedName>
</protein>
<comment type="caution">
    <text evidence="8">The sequence shown here is derived from an EMBL/GenBank/DDBJ whole genome shotgun (WGS) entry which is preliminary data.</text>
</comment>
<evidence type="ECO:0000313" key="9">
    <source>
        <dbReference type="Proteomes" id="UP000037269"/>
    </source>
</evidence>
<dbReference type="EMBL" id="LGUG01000002">
    <property type="protein sequence ID" value="KON99413.1"/>
    <property type="molecule type" value="Genomic_DNA"/>
</dbReference>
<keyword evidence="2" id="KW-1003">Cell membrane</keyword>
<comment type="subcellular location">
    <subcellularLocation>
        <location evidence="1">Cell membrane</location>
        <topology evidence="1">Multi-pass membrane protein</topology>
    </subcellularLocation>
</comment>
<dbReference type="AlphaFoldDB" id="A0A0M0HBD1"/>
<keyword evidence="5 6" id="KW-0472">Membrane</keyword>